<feature type="binding site" evidence="3">
    <location>
        <position position="119"/>
    </location>
    <ligand>
        <name>dCTP</name>
        <dbReference type="ChEBI" id="CHEBI:61481"/>
    </ligand>
</feature>
<dbReference type="NCBIfam" id="TIGR02274">
    <property type="entry name" value="dCTP_deam"/>
    <property type="match status" value="1"/>
</dbReference>
<dbReference type="AlphaFoldDB" id="A0A2M7Q8Z6"/>
<dbReference type="EC" id="3.5.4.30" evidence="3"/>
<feature type="site" description="Important for bifunctional activity" evidence="3">
    <location>
        <begin position="116"/>
        <end position="117"/>
    </location>
</feature>
<comment type="subunit">
    <text evidence="3">Homotrimer.</text>
</comment>
<feature type="binding site" evidence="3">
    <location>
        <begin position="127"/>
        <end position="129"/>
    </location>
    <ligand>
        <name>dCTP</name>
        <dbReference type="ChEBI" id="CHEBI:61481"/>
    </ligand>
</feature>
<dbReference type="CDD" id="cd07557">
    <property type="entry name" value="trimeric_dUTPase"/>
    <property type="match status" value="1"/>
</dbReference>
<organism evidence="4 5">
    <name type="scientific">Candidatus Uhrbacteria bacterium CG_4_10_14_0_8_um_filter_58_22</name>
    <dbReference type="NCBI Taxonomy" id="1975029"/>
    <lineage>
        <taxon>Bacteria</taxon>
        <taxon>Candidatus Uhriibacteriota</taxon>
    </lineage>
</organism>
<dbReference type="GO" id="GO:0008829">
    <property type="term" value="F:dCTP deaminase activity"/>
    <property type="evidence" value="ECO:0007669"/>
    <property type="project" value="InterPro"/>
</dbReference>
<dbReference type="GO" id="GO:0006226">
    <property type="term" value="P:dUMP biosynthetic process"/>
    <property type="evidence" value="ECO:0007669"/>
    <property type="project" value="UniProtKB-UniRule"/>
</dbReference>
<comment type="catalytic activity">
    <reaction evidence="3">
        <text>dCTP + 2 H2O = dUMP + NH4(+) + diphosphate</text>
        <dbReference type="Rhea" id="RHEA:19205"/>
        <dbReference type="ChEBI" id="CHEBI:15377"/>
        <dbReference type="ChEBI" id="CHEBI:28938"/>
        <dbReference type="ChEBI" id="CHEBI:33019"/>
        <dbReference type="ChEBI" id="CHEBI:61481"/>
        <dbReference type="ChEBI" id="CHEBI:246422"/>
        <dbReference type="EC" id="3.5.4.30"/>
    </reaction>
</comment>
<name>A0A2M7Q8Z6_9BACT</name>
<dbReference type="EMBL" id="PFLC01000056">
    <property type="protein sequence ID" value="PIY61989.1"/>
    <property type="molecule type" value="Genomic_DNA"/>
</dbReference>
<dbReference type="GO" id="GO:0006229">
    <property type="term" value="P:dUTP biosynthetic process"/>
    <property type="evidence" value="ECO:0007669"/>
    <property type="project" value="InterPro"/>
</dbReference>
<evidence type="ECO:0000256" key="3">
    <source>
        <dbReference type="HAMAP-Rule" id="MF_00146"/>
    </source>
</evidence>
<feature type="active site" description="Proton donor/acceptor" evidence="3">
    <location>
        <position position="129"/>
    </location>
</feature>
<dbReference type="InterPro" id="IPR036157">
    <property type="entry name" value="dUTPase-like_sf"/>
</dbReference>
<evidence type="ECO:0000313" key="5">
    <source>
        <dbReference type="Proteomes" id="UP000230973"/>
    </source>
</evidence>
<comment type="caution">
    <text evidence="3">Lacks conserved residue(s) required for the propagation of feature annotation.</text>
</comment>
<dbReference type="UniPathway" id="UPA00610">
    <property type="reaction ID" value="UER00667"/>
</dbReference>
<comment type="similarity">
    <text evidence="3">Belongs to the dCTP deaminase family.</text>
</comment>
<feature type="binding site" evidence="3">
    <location>
        <begin position="101"/>
        <end position="106"/>
    </location>
    <ligand>
        <name>dCTP</name>
        <dbReference type="ChEBI" id="CHEBI:61481"/>
    </ligand>
</feature>
<comment type="caution">
    <text evidence="4">The sequence shown here is derived from an EMBL/GenBank/DDBJ whole genome shotgun (WGS) entry which is preliminary data.</text>
</comment>
<dbReference type="Gene3D" id="2.70.40.10">
    <property type="match status" value="1"/>
</dbReference>
<dbReference type="GO" id="GO:0015949">
    <property type="term" value="P:nucleobase-containing small molecule interconversion"/>
    <property type="evidence" value="ECO:0007669"/>
    <property type="project" value="TreeGrafter"/>
</dbReference>
<evidence type="ECO:0000256" key="1">
    <source>
        <dbReference type="ARBA" id="ARBA00022801"/>
    </source>
</evidence>
<accession>A0A2M7Q8Z6</accession>
<keyword evidence="3" id="KW-0547">Nucleotide-binding</keyword>
<protein>
    <recommendedName>
        <fullName evidence="3">dCTP deaminase, dUMP-forming</fullName>
        <ecNumber evidence="3">3.5.4.30</ecNumber>
    </recommendedName>
    <alternativeName>
        <fullName evidence="3">Bifunctional dCTP deaminase:dUTPase</fullName>
    </alternativeName>
    <alternativeName>
        <fullName evidence="3">DCD-DUT</fullName>
    </alternativeName>
</protein>
<comment type="pathway">
    <text evidence="3">Pyrimidine metabolism; dUMP biosynthesis; dUMP from dCTP: step 1/1.</text>
</comment>
<feature type="binding site" evidence="3">
    <location>
        <position position="162"/>
    </location>
    <ligand>
        <name>dCTP</name>
        <dbReference type="ChEBI" id="CHEBI:61481"/>
    </ligand>
</feature>
<proteinExistence type="inferred from homology"/>
<dbReference type="GO" id="GO:0033973">
    <property type="term" value="F:dCTP deaminase (dUMP-forming) activity"/>
    <property type="evidence" value="ECO:0007669"/>
    <property type="project" value="UniProtKB-UniRule"/>
</dbReference>
<feature type="binding site" evidence="3">
    <location>
        <position position="170"/>
    </location>
    <ligand>
        <name>dCTP</name>
        <dbReference type="ChEBI" id="CHEBI:61481"/>
    </ligand>
</feature>
<dbReference type="GO" id="GO:0000166">
    <property type="term" value="F:nucleotide binding"/>
    <property type="evidence" value="ECO:0007669"/>
    <property type="project" value="UniProtKB-KW"/>
</dbReference>
<sequence length="194" mass="21822">MILSDRDIRKYIEQGKITIEPFLPECVQPASVDLHLDRTFLVFDTVNHYIIDVRQPVEGLMRRIVIEDEQPFILHPGEFALGLVKEITGVGNDVVGRLEGKSSLGRLGIIIHATAGYLDPGNRLQLTLELSNVGKLPVKLYYGMPIAQISFSTMTSACEQPYNTGKLNSKYYGAREPQASQMWRNFPEKAQDND</sequence>
<comment type="function">
    <text evidence="3">Bifunctional enzyme that catalyzes both the deamination of dCTP to dUTP and the hydrolysis of dUTP to dUMP without releasing the toxic dUTP intermediate.</text>
</comment>
<evidence type="ECO:0000313" key="4">
    <source>
        <dbReference type="EMBL" id="PIY61989.1"/>
    </source>
</evidence>
<gene>
    <name evidence="3" type="primary">dcd</name>
    <name evidence="4" type="ORF">COY93_04265</name>
</gene>
<keyword evidence="1 3" id="KW-0378">Hydrolase</keyword>
<reference evidence="5" key="1">
    <citation type="submission" date="2017-09" db="EMBL/GenBank/DDBJ databases">
        <title>Depth-based differentiation of microbial function through sediment-hosted aquifers and enrichment of novel symbionts in the deep terrestrial subsurface.</title>
        <authorList>
            <person name="Probst A.J."/>
            <person name="Ladd B."/>
            <person name="Jarett J.K."/>
            <person name="Geller-Mcgrath D.E."/>
            <person name="Sieber C.M.K."/>
            <person name="Emerson J.B."/>
            <person name="Anantharaman K."/>
            <person name="Thomas B.C."/>
            <person name="Malmstrom R."/>
            <person name="Stieglmeier M."/>
            <person name="Klingl A."/>
            <person name="Woyke T."/>
            <person name="Ryan C.M."/>
            <person name="Banfield J.F."/>
        </authorList>
    </citation>
    <scope>NUCLEOTIDE SEQUENCE [LARGE SCALE GENOMIC DNA]</scope>
</reference>
<dbReference type="PANTHER" id="PTHR42680">
    <property type="entry name" value="DCTP DEAMINASE"/>
    <property type="match status" value="1"/>
</dbReference>
<dbReference type="InterPro" id="IPR033704">
    <property type="entry name" value="dUTPase_trimeric"/>
</dbReference>
<evidence type="ECO:0000256" key="2">
    <source>
        <dbReference type="ARBA" id="ARBA00023080"/>
    </source>
</evidence>
<dbReference type="HAMAP" id="MF_00146">
    <property type="entry name" value="dCTP_deaminase"/>
    <property type="match status" value="1"/>
</dbReference>
<dbReference type="SUPFAM" id="SSF51283">
    <property type="entry name" value="dUTPase-like"/>
    <property type="match status" value="1"/>
</dbReference>
<dbReference type="InterPro" id="IPR011962">
    <property type="entry name" value="dCTP_deaminase"/>
</dbReference>
<dbReference type="PANTHER" id="PTHR42680:SF3">
    <property type="entry name" value="DCTP DEAMINASE"/>
    <property type="match status" value="1"/>
</dbReference>
<dbReference type="Proteomes" id="UP000230973">
    <property type="component" value="Unassembled WGS sequence"/>
</dbReference>
<dbReference type="Pfam" id="PF22769">
    <property type="entry name" value="DCD"/>
    <property type="match status" value="1"/>
</dbReference>
<keyword evidence="2 3" id="KW-0546">Nucleotide metabolism</keyword>
<feature type="binding site" evidence="3">
    <location>
        <position position="148"/>
    </location>
    <ligand>
        <name>dCTP</name>
        <dbReference type="ChEBI" id="CHEBI:61481"/>
    </ligand>
</feature>